<organism evidence="1 2">
    <name type="scientific">Oceanobacillus oncorhynchi</name>
    <dbReference type="NCBI Taxonomy" id="545501"/>
    <lineage>
        <taxon>Bacteria</taxon>
        <taxon>Bacillati</taxon>
        <taxon>Bacillota</taxon>
        <taxon>Bacilli</taxon>
        <taxon>Bacillales</taxon>
        <taxon>Bacillaceae</taxon>
        <taxon>Oceanobacillus</taxon>
    </lineage>
</organism>
<dbReference type="Pfam" id="PF00106">
    <property type="entry name" value="adh_short"/>
    <property type="match status" value="1"/>
</dbReference>
<dbReference type="InterPro" id="IPR036291">
    <property type="entry name" value="NAD(P)-bd_dom_sf"/>
</dbReference>
<keyword evidence="2" id="KW-1185">Reference proteome</keyword>
<reference evidence="1 2" key="1">
    <citation type="submission" date="2014-11" db="EMBL/GenBank/DDBJ databases">
        <authorList>
            <person name="Urmite Genomes Urmite Genomes"/>
        </authorList>
    </citation>
    <scope>NUCLEOTIDE SEQUENCE [LARGE SCALE GENOMIC DNA]</scope>
    <source>
        <strain evidence="1 2">Oc5</strain>
    </source>
</reference>
<dbReference type="Proteomes" id="UP000040453">
    <property type="component" value="Unassembled WGS sequence"/>
</dbReference>
<dbReference type="EMBL" id="CDGG01000001">
    <property type="protein sequence ID" value="CEI82817.1"/>
    <property type="molecule type" value="Genomic_DNA"/>
</dbReference>
<dbReference type="PRINTS" id="PR00081">
    <property type="entry name" value="GDHRDH"/>
</dbReference>
<dbReference type="PANTHER" id="PTHR44147">
    <property type="entry name" value="DEHYDROGENASE/REDUCTASE SDR FAMILY MEMBER 1"/>
    <property type="match status" value="1"/>
</dbReference>
<dbReference type="RefSeq" id="WP_042532837.1">
    <property type="nucleotide sequence ID" value="NZ_CDGG01000001.1"/>
</dbReference>
<dbReference type="STRING" id="545501.BN997_02703"/>
<dbReference type="InterPro" id="IPR002347">
    <property type="entry name" value="SDR_fam"/>
</dbReference>
<dbReference type="AlphaFoldDB" id="A0A0A1MTH2"/>
<protein>
    <submittedName>
        <fullName evidence="1">4-formylbenzenesulfonate dehydrogenase TsaC1/TsaC2</fullName>
    </submittedName>
</protein>
<gene>
    <name evidence="1" type="primary">tsaC1</name>
    <name evidence="1" type="ORF">BN997_02703</name>
</gene>
<dbReference type="SUPFAM" id="SSF51735">
    <property type="entry name" value="NAD(P)-binding Rossmann-fold domains"/>
    <property type="match status" value="1"/>
</dbReference>
<name>A0A0A1MTH2_9BACI</name>
<evidence type="ECO:0000313" key="1">
    <source>
        <dbReference type="EMBL" id="CEI82817.1"/>
    </source>
</evidence>
<proteinExistence type="predicted"/>
<accession>A0A0A1MTH2</accession>
<evidence type="ECO:0000313" key="2">
    <source>
        <dbReference type="Proteomes" id="UP000040453"/>
    </source>
</evidence>
<sequence>MKPLNGKVALVTGGSRGAGRGIAAELGKAGAIVYVTGRSVRGASTNHWPGTVDDTVSEIEAAGGKAIAIQCDHTKDAETEAVISQIRKEQGKLDILINNVWGAHDLGVEGKPFWELTLQNWDTMFTAGVRAQLAVNHFAVPLLRENKQALIIHTTFWDYGKYTGQFYYDLAKNALVRMAYGLSIELKADNIAVLAVSPGFMRTELVLKYHGADEENWREADDLQQTETPYYVGRGIGALAADPNVMEKSGQVFRAGGLAKEYGFTDIDGRYIPPFTI</sequence>
<dbReference type="OrthoDB" id="63584at2"/>
<dbReference type="PANTHER" id="PTHR44147:SF2">
    <property type="entry name" value="DEHYDROGENASE_REDUCTASE SDR FAMILY MEMBER 1"/>
    <property type="match status" value="1"/>
</dbReference>
<dbReference type="Gene3D" id="3.40.50.720">
    <property type="entry name" value="NAD(P)-binding Rossmann-like Domain"/>
    <property type="match status" value="1"/>
</dbReference>